<dbReference type="PANTHER" id="PTHR39473:SF1">
    <property type="entry name" value="DINB-LIKE DOMAIN-CONTAINING PROTEIN"/>
    <property type="match status" value="1"/>
</dbReference>
<evidence type="ECO:0000313" key="3">
    <source>
        <dbReference type="Proteomes" id="UP001500604"/>
    </source>
</evidence>
<comment type="caution">
    <text evidence="2">The sequence shown here is derived from an EMBL/GenBank/DDBJ whole genome shotgun (WGS) entry which is preliminary data.</text>
</comment>
<sequence length="172" mass="19881">MPLQRTVEANRRCLRDLRTQLQAIGDDTFTHRADITDSTIGQHVRHVLEHYERFFISLGEQEVNYDQRPRDPSLETIRELAITRIDGIAHRLKRLEEKGCECHIMSITAFTSDDNNEDPVMTTTTVIRELLFLQSHTIHHNALISVLLNYLDIPVQFALGMAPATLRHRQTL</sequence>
<dbReference type="Gene3D" id="1.20.120.450">
    <property type="entry name" value="dinb family like domain"/>
    <property type="match status" value="1"/>
</dbReference>
<gene>
    <name evidence="2" type="ORF">GCM10023116_10830</name>
</gene>
<name>A0ABP8UY86_9GAMM</name>
<dbReference type="RefSeq" id="WP_345194530.1">
    <property type="nucleotide sequence ID" value="NZ_BAABFL010000108.1"/>
</dbReference>
<evidence type="ECO:0000259" key="1">
    <source>
        <dbReference type="Pfam" id="PF12867"/>
    </source>
</evidence>
<dbReference type="SUPFAM" id="SSF109854">
    <property type="entry name" value="DinB/YfiT-like putative metalloenzymes"/>
    <property type="match status" value="1"/>
</dbReference>
<dbReference type="InterPro" id="IPR024775">
    <property type="entry name" value="DinB-like"/>
</dbReference>
<dbReference type="PANTHER" id="PTHR39473">
    <property type="match status" value="1"/>
</dbReference>
<dbReference type="InterPro" id="IPR034660">
    <property type="entry name" value="DinB/YfiT-like"/>
</dbReference>
<keyword evidence="3" id="KW-1185">Reference proteome</keyword>
<proteinExistence type="predicted"/>
<feature type="domain" description="DinB-like" evidence="1">
    <location>
        <begin position="11"/>
        <end position="144"/>
    </location>
</feature>
<dbReference type="Proteomes" id="UP001500604">
    <property type="component" value="Unassembled WGS sequence"/>
</dbReference>
<accession>A0ABP8UY86</accession>
<dbReference type="EMBL" id="BAABFL010000108">
    <property type="protein sequence ID" value="GAA4648810.1"/>
    <property type="molecule type" value="Genomic_DNA"/>
</dbReference>
<organism evidence="2 3">
    <name type="scientific">Kistimonas scapharcae</name>
    <dbReference type="NCBI Taxonomy" id="1036133"/>
    <lineage>
        <taxon>Bacteria</taxon>
        <taxon>Pseudomonadati</taxon>
        <taxon>Pseudomonadota</taxon>
        <taxon>Gammaproteobacteria</taxon>
        <taxon>Oceanospirillales</taxon>
        <taxon>Endozoicomonadaceae</taxon>
        <taxon>Kistimonas</taxon>
    </lineage>
</organism>
<protein>
    <recommendedName>
        <fullName evidence="1">DinB-like domain-containing protein</fullName>
    </recommendedName>
</protein>
<evidence type="ECO:0000313" key="2">
    <source>
        <dbReference type="EMBL" id="GAA4648810.1"/>
    </source>
</evidence>
<dbReference type="Pfam" id="PF12867">
    <property type="entry name" value="DinB_2"/>
    <property type="match status" value="1"/>
</dbReference>
<reference evidence="3" key="1">
    <citation type="journal article" date="2019" name="Int. J. Syst. Evol. Microbiol.">
        <title>The Global Catalogue of Microorganisms (GCM) 10K type strain sequencing project: providing services to taxonomists for standard genome sequencing and annotation.</title>
        <authorList>
            <consortium name="The Broad Institute Genomics Platform"/>
            <consortium name="The Broad Institute Genome Sequencing Center for Infectious Disease"/>
            <person name="Wu L."/>
            <person name="Ma J."/>
        </authorList>
    </citation>
    <scope>NUCLEOTIDE SEQUENCE [LARGE SCALE GENOMIC DNA]</scope>
    <source>
        <strain evidence="3">JCM 17805</strain>
    </source>
</reference>